<evidence type="ECO:0000313" key="2">
    <source>
        <dbReference type="Proteomes" id="UP000824120"/>
    </source>
</evidence>
<dbReference type="OrthoDB" id="1309998at2759"/>
<evidence type="ECO:0000313" key="1">
    <source>
        <dbReference type="EMBL" id="KAG5604963.1"/>
    </source>
</evidence>
<proteinExistence type="predicted"/>
<organism evidence="1 2">
    <name type="scientific">Solanum commersonii</name>
    <name type="common">Commerson's wild potato</name>
    <name type="synonym">Commerson's nightshade</name>
    <dbReference type="NCBI Taxonomy" id="4109"/>
    <lineage>
        <taxon>Eukaryota</taxon>
        <taxon>Viridiplantae</taxon>
        <taxon>Streptophyta</taxon>
        <taxon>Embryophyta</taxon>
        <taxon>Tracheophyta</taxon>
        <taxon>Spermatophyta</taxon>
        <taxon>Magnoliopsida</taxon>
        <taxon>eudicotyledons</taxon>
        <taxon>Gunneridae</taxon>
        <taxon>Pentapetalae</taxon>
        <taxon>asterids</taxon>
        <taxon>lamiids</taxon>
        <taxon>Solanales</taxon>
        <taxon>Solanaceae</taxon>
        <taxon>Solanoideae</taxon>
        <taxon>Solaneae</taxon>
        <taxon>Solanum</taxon>
    </lineage>
</organism>
<keyword evidence="2" id="KW-1185">Reference proteome</keyword>
<gene>
    <name evidence="1" type="ORF">H5410_026455</name>
</gene>
<sequence>MMLMARDSFDQEIWWEPICGHANLWYDNWTQLGALHYIMFVDHVIDQNFEEVNQLRVGERWDNNLLTDLIDSSICDHVNQVMGTIQPTEEEDKQW</sequence>
<protein>
    <submittedName>
        <fullName evidence="1">Uncharacterized protein</fullName>
    </submittedName>
</protein>
<name>A0A9J5YW70_SOLCO</name>
<comment type="caution">
    <text evidence="1">The sequence shown here is derived from an EMBL/GenBank/DDBJ whole genome shotgun (WGS) entry which is preliminary data.</text>
</comment>
<dbReference type="AlphaFoldDB" id="A0A9J5YW70"/>
<dbReference type="Proteomes" id="UP000824120">
    <property type="component" value="Chromosome 5"/>
</dbReference>
<reference evidence="1 2" key="1">
    <citation type="submission" date="2020-09" db="EMBL/GenBank/DDBJ databases">
        <title>De no assembly of potato wild relative species, Solanum commersonii.</title>
        <authorList>
            <person name="Cho K."/>
        </authorList>
    </citation>
    <scope>NUCLEOTIDE SEQUENCE [LARGE SCALE GENOMIC DNA]</scope>
    <source>
        <strain evidence="1">LZ3.2</strain>
        <tissue evidence="1">Leaf</tissue>
    </source>
</reference>
<dbReference type="EMBL" id="JACXVP010000005">
    <property type="protein sequence ID" value="KAG5604963.1"/>
    <property type="molecule type" value="Genomic_DNA"/>
</dbReference>
<accession>A0A9J5YW70</accession>